<evidence type="ECO:0000313" key="2">
    <source>
        <dbReference type="Proteomes" id="UP000234681"/>
    </source>
</evidence>
<accession>A6IP25</accession>
<dbReference type="EMBL" id="CH473965">
    <property type="protein sequence ID" value="EDL99036.1"/>
    <property type="molecule type" value="Genomic_DNA"/>
</dbReference>
<dbReference type="AlphaFoldDB" id="A6IP25"/>
<evidence type="ECO:0000313" key="1">
    <source>
        <dbReference type="EMBL" id="EDL99036.1"/>
    </source>
</evidence>
<proteinExistence type="predicted"/>
<gene>
    <name evidence="1" type="ORF">rCG_22205</name>
</gene>
<sequence>MLALSLFCHPRRCLGSHFRCIYLLDMLTHLLHGMKIESAC</sequence>
<protein>
    <submittedName>
        <fullName evidence="1">RCG22205</fullName>
    </submittedName>
</protein>
<reference evidence="1 2" key="1">
    <citation type="submission" date="2005-09" db="EMBL/GenBank/DDBJ databases">
        <authorList>
            <person name="Mural R.J."/>
            <person name="Li P.W."/>
            <person name="Adams M.D."/>
            <person name="Amanatides P.G."/>
            <person name="Baden-Tillson H."/>
            <person name="Barnstead M."/>
            <person name="Chin S.H."/>
            <person name="Dew I."/>
            <person name="Evans C.A."/>
            <person name="Ferriera S."/>
            <person name="Flanigan M."/>
            <person name="Fosler C."/>
            <person name="Glodek A."/>
            <person name="Gu Z."/>
            <person name="Holt R.A."/>
            <person name="Jennings D."/>
            <person name="Kraft C.L."/>
            <person name="Lu F."/>
            <person name="Nguyen T."/>
            <person name="Nusskern D.R."/>
            <person name="Pfannkoch C.M."/>
            <person name="Sitter C."/>
            <person name="Sutton G.G."/>
            <person name="Venter J.C."/>
            <person name="Wang Z."/>
            <person name="Woodage T."/>
            <person name="Zheng X.H."/>
            <person name="Zhong F."/>
        </authorList>
    </citation>
    <scope>NUCLEOTIDE SEQUENCE [LARGE SCALE GENOMIC DNA]</scope>
    <source>
        <strain>BN</strain>
        <strain evidence="2">Sprague-Dawley</strain>
    </source>
</reference>
<dbReference type="Proteomes" id="UP000234681">
    <property type="component" value="Chromosome 9"/>
</dbReference>
<name>A6IP25_RAT</name>
<organism evidence="1 2">
    <name type="scientific">Rattus norvegicus</name>
    <name type="common">Rat</name>
    <dbReference type="NCBI Taxonomy" id="10116"/>
    <lineage>
        <taxon>Eukaryota</taxon>
        <taxon>Metazoa</taxon>
        <taxon>Chordata</taxon>
        <taxon>Craniata</taxon>
        <taxon>Vertebrata</taxon>
        <taxon>Euteleostomi</taxon>
        <taxon>Mammalia</taxon>
        <taxon>Eutheria</taxon>
        <taxon>Euarchontoglires</taxon>
        <taxon>Glires</taxon>
        <taxon>Rodentia</taxon>
        <taxon>Myomorpha</taxon>
        <taxon>Muroidea</taxon>
        <taxon>Muridae</taxon>
        <taxon>Murinae</taxon>
        <taxon>Rattus</taxon>
    </lineage>
</organism>